<protein>
    <submittedName>
        <fullName evidence="1">Uncharacterized protein</fullName>
    </submittedName>
</protein>
<sequence>MKGLKWSLVFLLVFSAVLNAATTVSVYWLDEKNNVMTFVDGSKGYYSLKLCVVSSSDVSVHLTLRGDAFGAPKYYEAILKTQRGKACKDVLLYFGERPSTTERSYDVVINANNVNGIYADVEVNGVKLERLGYLRVLRLGGSELTRCLKVNSNVTYPFIGEHVKLAVSNSCGTPLDVTVKVDVENFADFDLASFVLASNEKREINVTVPKLVAVNLLGPLGGPAVAVRGLYVSINGTALYYVPVYDYFTYYVKQNVKSEWRSGGRALKAVGPGEVVTGCASLPEVVPRTEVPPLEASLKVVEDLSFAPDEVVAKKNFVIDKLPFKECVSFVTEKRWNTKGYKLVLEVSEDVEVMRGKVPLRVSVELSPELAVR</sequence>
<dbReference type="Proteomes" id="UP000000262">
    <property type="component" value="Chromosome"/>
</dbReference>
<dbReference type="AlphaFoldDB" id="A8ACE2"/>
<gene>
    <name evidence="1" type="ordered locus">Igni_1418</name>
</gene>
<reference evidence="1 2" key="1">
    <citation type="journal article" date="2008" name="Genome Biol.">
        <title>A genomic analysis of the archaeal system Ignicoccus hospitalis-Nanoarchaeum equitans.</title>
        <authorList>
            <person name="Podar M."/>
            <person name="Anderson I."/>
            <person name="Makarova K.S."/>
            <person name="Elkins J.G."/>
            <person name="Ivanova N."/>
            <person name="Wall M.A."/>
            <person name="Lykidis A."/>
            <person name="Mavromatis K."/>
            <person name="Sun H."/>
            <person name="Hudson M.E."/>
            <person name="Chen W."/>
            <person name="Deciu C."/>
            <person name="Hutchison D."/>
            <person name="Eads J.R."/>
            <person name="Anderson A."/>
            <person name="Fernandes F."/>
            <person name="Szeto E."/>
            <person name="Lapidus A."/>
            <person name="Kyrpides N.C."/>
            <person name="Saier M.H.Jr."/>
            <person name="Richardson P.M."/>
            <person name="Rachel R."/>
            <person name="Huber H."/>
            <person name="Eisen J.A."/>
            <person name="Koonin E.V."/>
            <person name="Keller M."/>
            <person name="Stetter K.O."/>
        </authorList>
    </citation>
    <scope>NUCLEOTIDE SEQUENCE [LARGE SCALE GENOMIC DNA]</scope>
    <source>
        <strain evidence="2">KIN4/I / DSM 18386 / JCM 14125</strain>
    </source>
</reference>
<dbReference type="HOGENOM" id="CLU_741041_0_0_2"/>
<evidence type="ECO:0000313" key="2">
    <source>
        <dbReference type="Proteomes" id="UP000000262"/>
    </source>
</evidence>
<dbReference type="KEGG" id="iho:Igni_1418"/>
<evidence type="ECO:0000313" key="1">
    <source>
        <dbReference type="EMBL" id="ABU82594.1"/>
    </source>
</evidence>
<keyword evidence="2" id="KW-1185">Reference proteome</keyword>
<proteinExistence type="predicted"/>
<dbReference type="EMBL" id="CP000816">
    <property type="protein sequence ID" value="ABU82594.1"/>
    <property type="molecule type" value="Genomic_DNA"/>
</dbReference>
<organism evidence="1 2">
    <name type="scientific">Ignicoccus hospitalis (strain KIN4/I / DSM 18386 / JCM 14125)</name>
    <dbReference type="NCBI Taxonomy" id="453591"/>
    <lineage>
        <taxon>Archaea</taxon>
        <taxon>Thermoproteota</taxon>
        <taxon>Thermoprotei</taxon>
        <taxon>Desulfurococcales</taxon>
        <taxon>Desulfurococcaceae</taxon>
        <taxon>Ignicoccus</taxon>
    </lineage>
</organism>
<name>A8ACE2_IGNH4</name>
<dbReference type="STRING" id="453591.Igni_1418"/>
<accession>A8ACE2</accession>